<dbReference type="InterPro" id="IPR041616">
    <property type="entry name" value="PheRS_beta_core"/>
</dbReference>
<dbReference type="InterPro" id="IPR005121">
    <property type="entry name" value="Fdx_antiC-bd"/>
</dbReference>
<evidence type="ECO:0000313" key="18">
    <source>
        <dbReference type="Proteomes" id="UP001228690"/>
    </source>
</evidence>
<feature type="region of interest" description="Disordered" evidence="13">
    <location>
        <begin position="159"/>
        <end position="178"/>
    </location>
</feature>
<dbReference type="SMART" id="SM00874">
    <property type="entry name" value="B5"/>
    <property type="match status" value="1"/>
</dbReference>
<keyword evidence="11" id="KW-0030">Aminoacyl-tRNA synthetase</keyword>
<dbReference type="Pfam" id="PF03483">
    <property type="entry name" value="B3_4"/>
    <property type="match status" value="1"/>
</dbReference>
<dbReference type="SUPFAM" id="SSF46955">
    <property type="entry name" value="Putative DNA-binding domain"/>
    <property type="match status" value="1"/>
</dbReference>
<reference evidence="17 18" key="1">
    <citation type="submission" date="2023-04" db="EMBL/GenBank/DDBJ databases">
        <title>Spirochaete genome identified in red abalone sample constitutes a novel genus.</title>
        <authorList>
            <person name="Sharma S.P."/>
            <person name="Purcell C.M."/>
            <person name="Hyde J.R."/>
            <person name="Severin A.J."/>
        </authorList>
    </citation>
    <scope>NUCLEOTIDE SEQUENCE [LARGE SCALE GENOMIC DNA]</scope>
    <source>
        <strain evidence="17 18">SP-2023</strain>
    </source>
</reference>
<comment type="cofactor">
    <cofactor evidence="1">
        <name>Mg(2+)</name>
        <dbReference type="ChEBI" id="CHEBI:18420"/>
    </cofactor>
</comment>
<proteinExistence type="predicted"/>
<evidence type="ECO:0000256" key="8">
    <source>
        <dbReference type="ARBA" id="ARBA00022842"/>
    </source>
</evidence>
<evidence type="ECO:0000256" key="7">
    <source>
        <dbReference type="ARBA" id="ARBA00022840"/>
    </source>
</evidence>
<dbReference type="InterPro" id="IPR005147">
    <property type="entry name" value="tRNA_synthase_B5-dom"/>
</dbReference>
<dbReference type="InterPro" id="IPR045060">
    <property type="entry name" value="Phe-tRNA-ligase_IIc_bsu"/>
</dbReference>
<evidence type="ECO:0000256" key="13">
    <source>
        <dbReference type="SAM" id="MobiDB-lite"/>
    </source>
</evidence>
<evidence type="ECO:0000256" key="2">
    <source>
        <dbReference type="ARBA" id="ARBA00012814"/>
    </source>
</evidence>
<evidence type="ECO:0000256" key="9">
    <source>
        <dbReference type="ARBA" id="ARBA00022884"/>
    </source>
</evidence>
<dbReference type="InterPro" id="IPR002547">
    <property type="entry name" value="tRNA-bd_dom"/>
</dbReference>
<dbReference type="SMART" id="SM00873">
    <property type="entry name" value="B3_4"/>
    <property type="match status" value="1"/>
</dbReference>
<evidence type="ECO:0000256" key="10">
    <source>
        <dbReference type="ARBA" id="ARBA00022917"/>
    </source>
</evidence>
<evidence type="ECO:0000256" key="6">
    <source>
        <dbReference type="ARBA" id="ARBA00022741"/>
    </source>
</evidence>
<evidence type="ECO:0000256" key="11">
    <source>
        <dbReference type="ARBA" id="ARBA00023146"/>
    </source>
</evidence>
<dbReference type="SUPFAM" id="SSF56037">
    <property type="entry name" value="PheT/TilS domain"/>
    <property type="match status" value="1"/>
</dbReference>
<sequence>MRIPLSWVDQFSPLPKLSVEEIGRRFTLGSCEVESILACIDPETAELWGQVQLAEILRIEKHPKAEKLSIVTIAVTDGQNSGIRLVCGADNLYLGMKTLWAPEGTEMRSGYSGQNFVLQNKEVMGVLSHGMLCSERELGLSDNHEGIIDLSRFWADNGAEKDRTQEDQRQENQQEFGQKTSLGMRFAEMLTHCLRPGQALRLNGREVSGIQFIFDVDNKSLTHRPDMWGVYGIAREFGTVFPHYDSPTDSPNQPGKLIPYGPSPFRCAYDEKWQSTQKMRAGTDSESPITLQIETDSNCQSYCALALDNIQIKESPEWLQQRLRLAGVNVINSIVDVSNYVMLELGMPNHIFDRDKLRGDKIRVYRLKENRSFQTLDEQQRQLQTGDTVVADQEGPQVIAGIMGGKNSSVSEDTRRILLECAVWGSHDIHKTSVRLGLRTDSSLRYEKSLDPYSIECSLWRLCQLICEIHPEARLCGGLQSHYKTTADNVNGDKTPQCREIETSAAQITRVLGYPLDSEAGERLICRILANLGFATETFVDRDMNRDMDRKLRKIRVRVPSYRSGKDISLEEDLIEEVGRIMGFDNIIPQAPLTEIRPTSLNRSRQLAREIRNFLVLNGCAQEILSYPLVGAKLLEQTHWYSQEGGQIGEELCLANPLNPEQDRMRPGLIPSHLELVARNAHNNRLRRFCIFELGRSYQSPASVQALQPQEQQHLLISSYSEKGNPLLELRNLCERLLGFLGLYTENAATDNSPDSGWQNNWTDWPSFLPTGWDGVHPHERSVWRSQMQSEMSAQTKQGSVRYPMLTHAWLFSVHPALLHEFKLKGKLALACIPLGPVTLPGDERPAPKKSPVQFLPLQRFPTVEFDCTVVLPPRVLAAEALEALHNYVRRSADNAEYGRMADLLQKVLVRSVYPTSKQDGSRWLTLQCIFADRNATLQSEEIKQLEDQTVQILNQAGFPLKMEHAD</sequence>
<dbReference type="PROSITE" id="PS51447">
    <property type="entry name" value="FDX_ACB"/>
    <property type="match status" value="1"/>
</dbReference>
<dbReference type="Pfam" id="PF03484">
    <property type="entry name" value="B5"/>
    <property type="match status" value="1"/>
</dbReference>
<dbReference type="CDD" id="cd02796">
    <property type="entry name" value="tRNA_bind_bactPheRS"/>
    <property type="match status" value="1"/>
</dbReference>
<evidence type="ECO:0000256" key="1">
    <source>
        <dbReference type="ARBA" id="ARBA00001946"/>
    </source>
</evidence>
<keyword evidence="9 12" id="KW-0694">RNA-binding</keyword>
<gene>
    <name evidence="17" type="ORF">P0082_04810</name>
</gene>
<evidence type="ECO:0000259" key="15">
    <source>
        <dbReference type="PROSITE" id="PS51447"/>
    </source>
</evidence>
<name>A0ABY8MJI5_9SPIO</name>
<dbReference type="Proteomes" id="UP001228690">
    <property type="component" value="Chromosome"/>
</dbReference>
<evidence type="ECO:0000256" key="4">
    <source>
        <dbReference type="ARBA" id="ARBA00022598"/>
    </source>
</evidence>
<evidence type="ECO:0000256" key="12">
    <source>
        <dbReference type="PROSITE-ProRule" id="PRU00209"/>
    </source>
</evidence>
<dbReference type="SUPFAM" id="SSF50249">
    <property type="entry name" value="Nucleic acid-binding proteins"/>
    <property type="match status" value="1"/>
</dbReference>
<dbReference type="PANTHER" id="PTHR10947">
    <property type="entry name" value="PHENYLALANYL-TRNA SYNTHETASE BETA CHAIN AND LEUCINE-RICH REPEAT-CONTAINING PROTEIN 47"/>
    <property type="match status" value="1"/>
</dbReference>
<dbReference type="InterPro" id="IPR045864">
    <property type="entry name" value="aa-tRNA-synth_II/BPL/LPL"/>
</dbReference>
<dbReference type="RefSeq" id="WP_326928391.1">
    <property type="nucleotide sequence ID" value="NZ_CP123443.1"/>
</dbReference>
<dbReference type="InterPro" id="IPR036690">
    <property type="entry name" value="Fdx_antiC-bd_sf"/>
</dbReference>
<feature type="compositionally biased region" description="Basic and acidic residues" evidence="13">
    <location>
        <begin position="159"/>
        <end position="172"/>
    </location>
</feature>
<accession>A0ABY8MJI5</accession>
<dbReference type="PANTHER" id="PTHR10947:SF0">
    <property type="entry name" value="PHENYLALANINE--TRNA LIGASE BETA SUBUNIT"/>
    <property type="match status" value="1"/>
</dbReference>
<dbReference type="InterPro" id="IPR009061">
    <property type="entry name" value="DNA-bd_dom_put_sf"/>
</dbReference>
<keyword evidence="18" id="KW-1185">Reference proteome</keyword>
<dbReference type="EMBL" id="CP123443">
    <property type="protein sequence ID" value="WGK70184.1"/>
    <property type="molecule type" value="Genomic_DNA"/>
</dbReference>
<feature type="domain" description="B5" evidence="16">
    <location>
        <begin position="496"/>
        <end position="589"/>
    </location>
</feature>
<dbReference type="InterPro" id="IPR005146">
    <property type="entry name" value="B3/B4_tRNA-bd"/>
</dbReference>
<dbReference type="SUPFAM" id="SSF54991">
    <property type="entry name" value="Anticodon-binding domain of PheRS"/>
    <property type="match status" value="1"/>
</dbReference>
<dbReference type="Gene3D" id="3.30.930.10">
    <property type="entry name" value="Bira Bifunctional Protein, Domain 2"/>
    <property type="match status" value="1"/>
</dbReference>
<dbReference type="PROSITE" id="PS50886">
    <property type="entry name" value="TRBD"/>
    <property type="match status" value="1"/>
</dbReference>
<keyword evidence="4 17" id="KW-0436">Ligase</keyword>
<dbReference type="Gene3D" id="2.40.50.140">
    <property type="entry name" value="Nucleic acid-binding proteins"/>
    <property type="match status" value="1"/>
</dbReference>
<evidence type="ECO:0000313" key="17">
    <source>
        <dbReference type="EMBL" id="WGK70184.1"/>
    </source>
</evidence>
<evidence type="ECO:0000256" key="5">
    <source>
        <dbReference type="ARBA" id="ARBA00022723"/>
    </source>
</evidence>
<evidence type="ECO:0000256" key="3">
    <source>
        <dbReference type="ARBA" id="ARBA00022555"/>
    </source>
</evidence>
<dbReference type="Gene3D" id="3.30.70.380">
    <property type="entry name" value="Ferrodoxin-fold anticodon-binding domain"/>
    <property type="match status" value="1"/>
</dbReference>
<keyword evidence="3 12" id="KW-0820">tRNA-binding</keyword>
<keyword evidence="8" id="KW-0460">Magnesium</keyword>
<keyword evidence="6" id="KW-0547">Nucleotide-binding</keyword>
<evidence type="ECO:0000259" key="14">
    <source>
        <dbReference type="PROSITE" id="PS50886"/>
    </source>
</evidence>
<organism evidence="17 18">
    <name type="scientific">Candidatus Haliotispira prima</name>
    <dbReference type="NCBI Taxonomy" id="3034016"/>
    <lineage>
        <taxon>Bacteria</taxon>
        <taxon>Pseudomonadati</taxon>
        <taxon>Spirochaetota</taxon>
        <taxon>Spirochaetia</taxon>
        <taxon>Spirochaetales</taxon>
        <taxon>Spirochaetaceae</taxon>
        <taxon>Candidatus Haliotispira</taxon>
    </lineage>
</organism>
<dbReference type="InterPro" id="IPR033714">
    <property type="entry name" value="tRNA_bind_bactPheRS"/>
</dbReference>
<keyword evidence="10" id="KW-0648">Protein biosynthesis</keyword>
<keyword evidence="7" id="KW-0067">ATP-binding</keyword>
<feature type="domain" description="FDX-ACB" evidence="15">
    <location>
        <begin position="859"/>
        <end position="962"/>
    </location>
</feature>
<dbReference type="SUPFAM" id="SSF55681">
    <property type="entry name" value="Class II aaRS and biotin synthetases"/>
    <property type="match status" value="1"/>
</dbReference>
<keyword evidence="5" id="KW-0479">Metal-binding</keyword>
<protein>
    <recommendedName>
        <fullName evidence="2">phenylalanine--tRNA ligase</fullName>
        <ecNumber evidence="2">6.1.1.20</ecNumber>
    </recommendedName>
</protein>
<dbReference type="SMART" id="SM00896">
    <property type="entry name" value="FDX-ACB"/>
    <property type="match status" value="1"/>
</dbReference>
<dbReference type="EC" id="6.1.1.20" evidence="2"/>
<dbReference type="Gene3D" id="3.30.56.10">
    <property type="match status" value="1"/>
</dbReference>
<dbReference type="GO" id="GO:0004826">
    <property type="term" value="F:phenylalanine-tRNA ligase activity"/>
    <property type="evidence" value="ECO:0007669"/>
    <property type="project" value="UniProtKB-EC"/>
</dbReference>
<dbReference type="InterPro" id="IPR020825">
    <property type="entry name" value="Phe-tRNA_synthase-like_B3/B4"/>
</dbReference>
<dbReference type="InterPro" id="IPR012340">
    <property type="entry name" value="NA-bd_OB-fold"/>
</dbReference>
<dbReference type="Pfam" id="PF01588">
    <property type="entry name" value="tRNA_bind"/>
    <property type="match status" value="1"/>
</dbReference>
<dbReference type="Pfam" id="PF17759">
    <property type="entry name" value="tRNA_synthFbeta"/>
    <property type="match status" value="1"/>
</dbReference>
<feature type="domain" description="TRNA-binding" evidence="14">
    <location>
        <begin position="45"/>
        <end position="162"/>
    </location>
</feature>
<dbReference type="PROSITE" id="PS51483">
    <property type="entry name" value="B5"/>
    <property type="match status" value="1"/>
</dbReference>
<dbReference type="Gene3D" id="3.50.40.10">
    <property type="entry name" value="Phenylalanyl-trna Synthetase, Chain B, domain 3"/>
    <property type="match status" value="1"/>
</dbReference>
<evidence type="ECO:0000259" key="16">
    <source>
        <dbReference type="PROSITE" id="PS51483"/>
    </source>
</evidence>